<evidence type="ECO:0000256" key="2">
    <source>
        <dbReference type="ARBA" id="ARBA00023002"/>
    </source>
</evidence>
<sequence>MDRANFTTTDRHDLDSISPTNFLITHHQDQQSSIMSGIKLDLNTDGIDVVRHLQDQASGRTFLITGPSEGGIGAETAISLAHGNPALLILVGRTLSKIQPTIDAVHAVNPSIAVKFIAADLTSLNSVREAAQLTVDGFELQFATAHLGYFVLTNHILPKLRASAEAGKKPQKTQIINVSSKGSILGGGIRWDDPSFTKRPEEYKSWDAYGQAKMANVLFTLALNKRLLAKTGIRPYALHPGGIYTNLGRYVDEELMEEVKQRAWKGQEIPFKTLQQGCATMLRAALDPELEKEEDGVFLSDCQFTKDPELVAPWALDEGNAERLWGLSEELVGENFEF</sequence>
<comment type="similarity">
    <text evidence="1">Belongs to the short-chain dehydrogenases/reductases (SDR) family.</text>
</comment>
<evidence type="ECO:0000313" key="3">
    <source>
        <dbReference type="EMBL" id="KAA8636708.1"/>
    </source>
</evidence>
<dbReference type="EMBL" id="NMPR01000002">
    <property type="protein sequence ID" value="KAA8636708.1"/>
    <property type="molecule type" value="Genomic_DNA"/>
</dbReference>
<proteinExistence type="inferred from homology"/>
<evidence type="ECO:0000256" key="1">
    <source>
        <dbReference type="ARBA" id="ARBA00006484"/>
    </source>
</evidence>
<dbReference type="Proteomes" id="UP000433876">
    <property type="component" value="Unassembled WGS sequence"/>
</dbReference>
<organism evidence="3 4">
    <name type="scientific">Sordaria macrospora</name>
    <dbReference type="NCBI Taxonomy" id="5147"/>
    <lineage>
        <taxon>Eukaryota</taxon>
        <taxon>Fungi</taxon>
        <taxon>Dikarya</taxon>
        <taxon>Ascomycota</taxon>
        <taxon>Pezizomycotina</taxon>
        <taxon>Sordariomycetes</taxon>
        <taxon>Sordariomycetidae</taxon>
        <taxon>Sordariales</taxon>
        <taxon>Sordariaceae</taxon>
        <taxon>Sordaria</taxon>
    </lineage>
</organism>
<keyword evidence="2" id="KW-0560">Oxidoreductase</keyword>
<dbReference type="VEuPathDB" id="FungiDB:SMAC_04775"/>
<evidence type="ECO:0000313" key="4">
    <source>
        <dbReference type="Proteomes" id="UP000433876"/>
    </source>
</evidence>
<dbReference type="Gene3D" id="3.40.50.720">
    <property type="entry name" value="NAD(P)-binding Rossmann-like Domain"/>
    <property type="match status" value="1"/>
</dbReference>
<dbReference type="SUPFAM" id="SSF51735">
    <property type="entry name" value="NAD(P)-binding Rossmann-fold domains"/>
    <property type="match status" value="1"/>
</dbReference>
<protein>
    <submittedName>
        <fullName evidence="3">Uncharacterized protein</fullName>
    </submittedName>
</protein>
<comment type="caution">
    <text evidence="3">The sequence shown here is derived from an EMBL/GenBank/DDBJ whole genome shotgun (WGS) entry which is preliminary data.</text>
</comment>
<reference evidence="3 4" key="1">
    <citation type="submission" date="2017-07" db="EMBL/GenBank/DDBJ databases">
        <title>Genome sequence of the Sordaria macrospora wild type strain R19027.</title>
        <authorList>
            <person name="Nowrousian M."/>
            <person name="Teichert I."/>
            <person name="Kueck U."/>
        </authorList>
    </citation>
    <scope>NUCLEOTIDE SEQUENCE [LARGE SCALE GENOMIC DNA]</scope>
    <source>
        <strain evidence="3 4">R19027</strain>
        <tissue evidence="3">Mycelium</tissue>
    </source>
</reference>
<dbReference type="PANTHER" id="PTHR24320:SF283">
    <property type="entry name" value="RETINOL DEHYDROGENASE 11"/>
    <property type="match status" value="1"/>
</dbReference>
<name>A0A8S9A4E9_SORMA</name>
<dbReference type="InterPro" id="IPR036291">
    <property type="entry name" value="NAD(P)-bd_dom_sf"/>
</dbReference>
<gene>
    <name evidence="3" type="ORF">SMACR_04775</name>
</gene>
<dbReference type="AlphaFoldDB" id="A0A8S9A4E9"/>
<accession>A0A8S9A4E9</accession>
<dbReference type="PANTHER" id="PTHR24320">
    <property type="entry name" value="RETINOL DEHYDROGENASE"/>
    <property type="match status" value="1"/>
</dbReference>
<dbReference type="GO" id="GO:0016491">
    <property type="term" value="F:oxidoreductase activity"/>
    <property type="evidence" value="ECO:0007669"/>
    <property type="project" value="UniProtKB-KW"/>
</dbReference>